<gene>
    <name evidence="2" type="ORF">RYS15_14460</name>
</gene>
<evidence type="ECO:0000256" key="1">
    <source>
        <dbReference type="SAM" id="Phobius"/>
    </source>
</evidence>
<keyword evidence="1" id="KW-0472">Membrane</keyword>
<feature type="transmembrane region" description="Helical" evidence="1">
    <location>
        <begin position="12"/>
        <end position="36"/>
    </location>
</feature>
<dbReference type="EMBL" id="JAWIIJ010000009">
    <property type="protein sequence ID" value="MDV2079889.1"/>
    <property type="molecule type" value="Genomic_DNA"/>
</dbReference>
<feature type="transmembrane region" description="Helical" evidence="1">
    <location>
        <begin position="48"/>
        <end position="71"/>
    </location>
</feature>
<name>A0ABU3W014_9GAMM</name>
<evidence type="ECO:0000313" key="2">
    <source>
        <dbReference type="EMBL" id="MDV2079889.1"/>
    </source>
</evidence>
<feature type="transmembrane region" description="Helical" evidence="1">
    <location>
        <begin position="83"/>
        <end position="103"/>
    </location>
</feature>
<accession>A0ABU3W014</accession>
<protein>
    <submittedName>
        <fullName evidence="2">Uncharacterized protein</fullName>
    </submittedName>
</protein>
<comment type="caution">
    <text evidence="2">The sequence shown here is derived from an EMBL/GenBank/DDBJ whole genome shotgun (WGS) entry which is preliminary data.</text>
</comment>
<reference evidence="2 3" key="1">
    <citation type="submission" date="2023-10" db="EMBL/GenBank/DDBJ databases">
        <title>Characteristics and mechanism of a salt-tolerant marine origin heterotrophic nitrifying- aerobic denitrifying bacteria Marinobacter xestospongiae HN1.</title>
        <authorList>
            <person name="Qi R."/>
        </authorList>
    </citation>
    <scope>NUCLEOTIDE SEQUENCE [LARGE SCALE GENOMIC DNA]</scope>
    <source>
        <strain evidence="2 3">HN1</strain>
    </source>
</reference>
<proteinExistence type="predicted"/>
<organism evidence="2 3">
    <name type="scientific">Marinobacter xestospongiae</name>
    <dbReference type="NCBI Taxonomy" id="994319"/>
    <lineage>
        <taxon>Bacteria</taxon>
        <taxon>Pseudomonadati</taxon>
        <taxon>Pseudomonadota</taxon>
        <taxon>Gammaproteobacteria</taxon>
        <taxon>Pseudomonadales</taxon>
        <taxon>Marinobacteraceae</taxon>
        <taxon>Marinobacter</taxon>
    </lineage>
</organism>
<dbReference type="Proteomes" id="UP001269819">
    <property type="component" value="Unassembled WGS sequence"/>
</dbReference>
<evidence type="ECO:0000313" key="3">
    <source>
        <dbReference type="Proteomes" id="UP001269819"/>
    </source>
</evidence>
<dbReference type="RefSeq" id="WP_316974362.1">
    <property type="nucleotide sequence ID" value="NZ_JAWIIJ010000009.1"/>
</dbReference>
<keyword evidence="1" id="KW-1133">Transmembrane helix</keyword>
<keyword evidence="3" id="KW-1185">Reference proteome</keyword>
<keyword evidence="1" id="KW-0812">Transmembrane</keyword>
<sequence>MKTALIVTNTLLLLLSLLSFLSGSVGSVFLALAYALTLGSIAGTQKRAFHILAIIANSFYLLLGLGLLISFHIRGLAANEPGGAIFLTIIVVLSLLLVPSLNVRHIIKEKLSKQPETSDHKQWRKA</sequence>